<dbReference type="FunFam" id="3.40.50.300:FF:000318">
    <property type="entry name" value="ATP-dependent RNA helicase DDX19B"/>
    <property type="match status" value="2"/>
</dbReference>
<evidence type="ECO:0000256" key="5">
    <source>
        <dbReference type="ARBA" id="ARBA00022741"/>
    </source>
</evidence>
<evidence type="ECO:0000256" key="4">
    <source>
        <dbReference type="ARBA" id="ARBA00022490"/>
    </source>
</evidence>
<dbReference type="InterPro" id="IPR027417">
    <property type="entry name" value="P-loop_NTPase"/>
</dbReference>
<dbReference type="PROSITE" id="PS51195">
    <property type="entry name" value="Q_MOTIF"/>
    <property type="match status" value="2"/>
</dbReference>
<accession>A0AAU9XS30</accession>
<evidence type="ECO:0000256" key="8">
    <source>
        <dbReference type="ARBA" id="ARBA00022840"/>
    </source>
</evidence>
<evidence type="ECO:0000313" key="17">
    <source>
        <dbReference type="EMBL" id="CAH3155899.1"/>
    </source>
</evidence>
<dbReference type="Pfam" id="PF00270">
    <property type="entry name" value="DEAD"/>
    <property type="match status" value="2"/>
</dbReference>
<evidence type="ECO:0000256" key="6">
    <source>
        <dbReference type="ARBA" id="ARBA00022801"/>
    </source>
</evidence>
<evidence type="ECO:0000256" key="7">
    <source>
        <dbReference type="ARBA" id="ARBA00022806"/>
    </source>
</evidence>
<dbReference type="GO" id="GO:0016787">
    <property type="term" value="F:hydrolase activity"/>
    <property type="evidence" value="ECO:0007669"/>
    <property type="project" value="UniProtKB-KW"/>
</dbReference>
<dbReference type="PROSITE" id="PS51194">
    <property type="entry name" value="HELICASE_CTER"/>
    <property type="match status" value="2"/>
</dbReference>
<gene>
    <name evidence="17" type="ORF">PMEA_00028234</name>
</gene>
<comment type="catalytic activity">
    <reaction evidence="11">
        <text>ATP + H2O = ADP + phosphate + H(+)</text>
        <dbReference type="Rhea" id="RHEA:13065"/>
        <dbReference type="ChEBI" id="CHEBI:15377"/>
        <dbReference type="ChEBI" id="CHEBI:15378"/>
        <dbReference type="ChEBI" id="CHEBI:30616"/>
        <dbReference type="ChEBI" id="CHEBI:43474"/>
        <dbReference type="ChEBI" id="CHEBI:456216"/>
        <dbReference type="EC" id="3.6.4.13"/>
    </reaction>
</comment>
<dbReference type="EC" id="3.6.4.13" evidence="3"/>
<dbReference type="PANTHER" id="PTHR47958">
    <property type="entry name" value="ATP-DEPENDENT RNA HELICASE DBP3"/>
    <property type="match status" value="1"/>
</dbReference>
<evidence type="ECO:0000256" key="1">
    <source>
        <dbReference type="ARBA" id="ARBA00004123"/>
    </source>
</evidence>
<dbReference type="CDD" id="cd18787">
    <property type="entry name" value="SF2_C_DEAD"/>
    <property type="match status" value="2"/>
</dbReference>
<feature type="short sequence motif" description="Q motif" evidence="12">
    <location>
        <begin position="505"/>
        <end position="533"/>
    </location>
</feature>
<dbReference type="InterPro" id="IPR001650">
    <property type="entry name" value="Helicase_C-like"/>
</dbReference>
<evidence type="ECO:0000256" key="3">
    <source>
        <dbReference type="ARBA" id="ARBA00012552"/>
    </source>
</evidence>
<feature type="domain" description="Helicase ATP-binding" evidence="14">
    <location>
        <begin position="119"/>
        <end position="289"/>
    </location>
</feature>
<dbReference type="Proteomes" id="UP001159428">
    <property type="component" value="Unassembled WGS sequence"/>
</dbReference>
<comment type="caution">
    <text evidence="17">The sequence shown here is derived from an EMBL/GenBank/DDBJ whole genome shotgun (WGS) entry which is preliminary data.</text>
</comment>
<dbReference type="SUPFAM" id="SSF52540">
    <property type="entry name" value="P-loop containing nucleoside triphosphate hydrolases"/>
    <property type="match status" value="2"/>
</dbReference>
<dbReference type="InterPro" id="IPR014014">
    <property type="entry name" value="RNA_helicase_DEAD_Q_motif"/>
</dbReference>
<evidence type="ECO:0000259" key="14">
    <source>
        <dbReference type="PROSITE" id="PS51192"/>
    </source>
</evidence>
<evidence type="ECO:0000256" key="9">
    <source>
        <dbReference type="ARBA" id="ARBA00022884"/>
    </source>
</evidence>
<evidence type="ECO:0000256" key="12">
    <source>
        <dbReference type="PROSITE-ProRule" id="PRU00552"/>
    </source>
</evidence>
<proteinExistence type="predicted"/>
<feature type="domain" description="Helicase ATP-binding" evidence="14">
    <location>
        <begin position="538"/>
        <end position="708"/>
    </location>
</feature>
<keyword evidence="10" id="KW-0539">Nucleus</keyword>
<keyword evidence="18" id="KW-1185">Reference proteome</keyword>
<organism evidence="17 18">
    <name type="scientific">Pocillopora meandrina</name>
    <dbReference type="NCBI Taxonomy" id="46732"/>
    <lineage>
        <taxon>Eukaryota</taxon>
        <taxon>Metazoa</taxon>
        <taxon>Cnidaria</taxon>
        <taxon>Anthozoa</taxon>
        <taxon>Hexacorallia</taxon>
        <taxon>Scleractinia</taxon>
        <taxon>Astrocoeniina</taxon>
        <taxon>Pocilloporidae</taxon>
        <taxon>Pocillopora</taxon>
    </lineage>
</organism>
<keyword evidence="9" id="KW-0694">RNA-binding</keyword>
<dbReference type="GO" id="GO:0003724">
    <property type="term" value="F:RNA helicase activity"/>
    <property type="evidence" value="ECO:0007669"/>
    <property type="project" value="UniProtKB-EC"/>
</dbReference>
<dbReference type="EMBL" id="CALNXJ010000059">
    <property type="protein sequence ID" value="CAH3155899.1"/>
    <property type="molecule type" value="Genomic_DNA"/>
</dbReference>
<dbReference type="InterPro" id="IPR014001">
    <property type="entry name" value="Helicase_ATP-bd"/>
</dbReference>
<dbReference type="Gene3D" id="3.40.50.300">
    <property type="entry name" value="P-loop containing nucleotide triphosphate hydrolases"/>
    <property type="match status" value="4"/>
</dbReference>
<evidence type="ECO:0000256" key="11">
    <source>
        <dbReference type="ARBA" id="ARBA00047984"/>
    </source>
</evidence>
<feature type="domain" description="DEAD-box RNA helicase Q" evidence="16">
    <location>
        <begin position="505"/>
        <end position="533"/>
    </location>
</feature>
<evidence type="ECO:0000259" key="16">
    <source>
        <dbReference type="PROSITE" id="PS51195"/>
    </source>
</evidence>
<dbReference type="AlphaFoldDB" id="A0AAU9XS30"/>
<evidence type="ECO:0000256" key="13">
    <source>
        <dbReference type="SAM" id="MobiDB-lite"/>
    </source>
</evidence>
<keyword evidence="4" id="KW-0963">Cytoplasm</keyword>
<dbReference type="GO" id="GO:0005524">
    <property type="term" value="F:ATP binding"/>
    <property type="evidence" value="ECO:0007669"/>
    <property type="project" value="UniProtKB-KW"/>
</dbReference>
<feature type="compositionally biased region" description="Acidic residues" evidence="13">
    <location>
        <begin position="1"/>
        <end position="14"/>
    </location>
</feature>
<reference evidence="17 18" key="1">
    <citation type="submission" date="2022-05" db="EMBL/GenBank/DDBJ databases">
        <authorList>
            <consortium name="Genoscope - CEA"/>
            <person name="William W."/>
        </authorList>
    </citation>
    <scope>NUCLEOTIDE SEQUENCE [LARGE SCALE GENOMIC DNA]</scope>
</reference>
<dbReference type="SMART" id="SM00487">
    <property type="entry name" value="DEXDc"/>
    <property type="match status" value="2"/>
</dbReference>
<dbReference type="InterPro" id="IPR011545">
    <property type="entry name" value="DEAD/DEAH_box_helicase_dom"/>
</dbReference>
<dbReference type="Pfam" id="PF00271">
    <property type="entry name" value="Helicase_C"/>
    <property type="match status" value="2"/>
</dbReference>
<name>A0AAU9XS30_9CNID</name>
<dbReference type="GO" id="GO:0003723">
    <property type="term" value="F:RNA binding"/>
    <property type="evidence" value="ECO:0007669"/>
    <property type="project" value="UniProtKB-KW"/>
</dbReference>
<feature type="domain" description="Helicase C-terminal" evidence="15">
    <location>
        <begin position="719"/>
        <end position="891"/>
    </location>
</feature>
<keyword evidence="5" id="KW-0547">Nucleotide-binding</keyword>
<dbReference type="FunFam" id="3.40.50.300:FF:000849">
    <property type="entry name" value="ATP-dependent RNA helicase DBP5"/>
    <property type="match status" value="2"/>
</dbReference>
<feature type="domain" description="Helicase C-terminal" evidence="15">
    <location>
        <begin position="300"/>
        <end position="468"/>
    </location>
</feature>
<evidence type="ECO:0000256" key="10">
    <source>
        <dbReference type="ARBA" id="ARBA00023242"/>
    </source>
</evidence>
<evidence type="ECO:0000313" key="18">
    <source>
        <dbReference type="Proteomes" id="UP001159428"/>
    </source>
</evidence>
<feature type="short sequence motif" description="Q motif" evidence="12">
    <location>
        <begin position="86"/>
        <end position="114"/>
    </location>
</feature>
<feature type="domain" description="DEAD-box RNA helicase Q" evidence="16">
    <location>
        <begin position="86"/>
        <end position="114"/>
    </location>
</feature>
<evidence type="ECO:0000256" key="2">
    <source>
        <dbReference type="ARBA" id="ARBA00004496"/>
    </source>
</evidence>
<keyword evidence="7" id="KW-0347">Helicase</keyword>
<keyword evidence="8" id="KW-0067">ATP-binding</keyword>
<protein>
    <recommendedName>
        <fullName evidence="3">RNA helicase</fullName>
        <ecNumber evidence="3">3.6.4.13</ecNumber>
    </recommendedName>
</protein>
<dbReference type="PROSITE" id="PS51192">
    <property type="entry name" value="HELICASE_ATP_BIND_1"/>
    <property type="match status" value="2"/>
</dbReference>
<keyword evidence="6" id="KW-0378">Hydrolase</keyword>
<feature type="region of interest" description="Disordered" evidence="13">
    <location>
        <begin position="1"/>
        <end position="49"/>
    </location>
</feature>
<dbReference type="GO" id="GO:0005634">
    <property type="term" value="C:nucleus"/>
    <property type="evidence" value="ECO:0007669"/>
    <property type="project" value="UniProtKB-SubCell"/>
</dbReference>
<dbReference type="GO" id="GO:0005737">
    <property type="term" value="C:cytoplasm"/>
    <property type="evidence" value="ECO:0007669"/>
    <property type="project" value="UniProtKB-SubCell"/>
</dbReference>
<sequence>MADEDWAAEVDEQEREISGQVNKLKIDSNNPVPPSEQKPPQDDNETAEAAAEASLLIKVLRNKLVQNKNEVEVQRNDPNSPLHSVKSFDELPLSEQLRKGVYAMGFNKPSKIQETALPMLLADPPSNMIAQSQSGTGKTAAFVLTMLSRVDATKAYTQVVCLSPTYELALQTGQVAEKMGQFCPEIKIGYAVRGERVSRGQKVTDHIIFGTPGTLLDWILRHKVLDPKKIKMFVLDEADVMIALQGHQDQSIRIHKTLPKDCQMLLFSATYDDEVMKFAESVVPSPMVIRLRREEESLDNIKQYYVVCRSQEEKFQALSNMYGVVSIGQCIVFCQTRKAASWLSQKMSQDGHAVALLSGEITVEQRIAVLNRFREGKEKLLITTNVCARGIDVEQVTVVVNYDMPVEPTGKPDFETYLHRIGRTGRFGKSGIAVNFIDGQRSMATMKKIEVHFGRKITLLETNDTAEAVAEASLLIKVLRNKLVQNKNEVEVQRNDPNSPLHSVKSFDELPLSEQLRKGVYAMGFNKPSKIQETALPMLLADPPSNMIVQSQSGTGKIAAFVLTMLSRVDATKAYTQVVCLSPTYELALQTGQVAEKMGQFCPEIKIGYAVRGERVSRGQKVTDHIIFGTPGTLLDWILRHKVLDPKKIKMFVLDEADVMMALKGHQDQSIRIHKTLPKDCQMLLFSATYDDEVMKFAESVLPSPMVIRLRREEESLDNIKQYYVVCRSQEEKFQALSNMCGVVSIGQCIVFCQTRKAASWLSQKMSQDGHAVALLSGEIAVEQRIAVLNRFRYGKEKLLITANVCARGIDVEQVTVVVNYDMPVKPTGKPDFETYLHRIGRTGRFGKSGIAVNFIDGQRSMATVKKIEVHFGRKITLLETNDVDALEKLS</sequence>
<evidence type="ECO:0000259" key="15">
    <source>
        <dbReference type="PROSITE" id="PS51194"/>
    </source>
</evidence>
<dbReference type="SMART" id="SM00490">
    <property type="entry name" value="HELICc"/>
    <property type="match status" value="2"/>
</dbReference>
<comment type="subcellular location">
    <subcellularLocation>
        <location evidence="2">Cytoplasm</location>
    </subcellularLocation>
    <subcellularLocation>
        <location evidence="1">Nucleus</location>
    </subcellularLocation>
</comment>